<keyword evidence="9" id="KW-0677">Repeat</keyword>
<evidence type="ECO:0000256" key="4">
    <source>
        <dbReference type="ARBA" id="ARBA00008704"/>
    </source>
</evidence>
<comment type="similarity">
    <text evidence="4">Belongs to the pex2/pex10/pex12 family.</text>
</comment>
<evidence type="ECO:0000256" key="9">
    <source>
        <dbReference type="ARBA" id="ARBA00022737"/>
    </source>
</evidence>
<comment type="caution">
    <text evidence="19">Lacks conserved residue(s) required for the propagation of feature annotation.</text>
</comment>
<feature type="domain" description="Cadherin" evidence="26">
    <location>
        <begin position="861"/>
        <end position="969"/>
    </location>
</feature>
<dbReference type="Gene3D" id="2.60.40.60">
    <property type="entry name" value="Cadherins"/>
    <property type="match status" value="14"/>
</dbReference>
<dbReference type="InterPro" id="IPR039808">
    <property type="entry name" value="Cadherin"/>
</dbReference>
<keyword evidence="11" id="KW-0862">Zinc</keyword>
<keyword evidence="28" id="KW-1185">Reference proteome</keyword>
<keyword evidence="16" id="KW-0576">Peroxisome</keyword>
<keyword evidence="15 23" id="KW-0472">Membrane</keyword>
<keyword evidence="7" id="KW-0479">Metal-binding</keyword>
<feature type="disulfide bond" evidence="19">
    <location>
        <begin position="2812"/>
        <end position="2821"/>
    </location>
</feature>
<feature type="domain" description="Cadherin" evidence="26">
    <location>
        <begin position="1827"/>
        <end position="1934"/>
    </location>
</feature>
<dbReference type="SUPFAM" id="SSF49313">
    <property type="entry name" value="Cadherin-like"/>
    <property type="match status" value="13"/>
</dbReference>
<evidence type="ECO:0000256" key="2">
    <source>
        <dbReference type="ARBA" id="ARBA00004585"/>
    </source>
</evidence>
<name>A0ABY7E4C1_MYAAR</name>
<evidence type="ECO:0000256" key="8">
    <source>
        <dbReference type="ARBA" id="ARBA00022729"/>
    </source>
</evidence>
<keyword evidence="17 19" id="KW-1015">Disulfide bond</keyword>
<evidence type="ECO:0000256" key="19">
    <source>
        <dbReference type="PROSITE-ProRule" id="PRU00076"/>
    </source>
</evidence>
<comment type="function">
    <text evidence="21">Cadherins are calcium-dependent cell adhesion proteins.</text>
</comment>
<evidence type="ECO:0000256" key="7">
    <source>
        <dbReference type="ARBA" id="ARBA00022723"/>
    </source>
</evidence>
<feature type="domain" description="Cadherin" evidence="26">
    <location>
        <begin position="1934"/>
        <end position="2070"/>
    </location>
</feature>
<keyword evidence="20" id="KW-0130">Cell adhesion</keyword>
<sequence>MAEGAHITSAFSHERPSFFEVLAQESLISTIRPALKHAIRKAVLKDLDGYSGTLMKSMLVCIYFWSSSTSINTRHCPGSQSEQLPTPIFLKSLLFVVLIPYVKQKLDDYFENQRHLLNTYATNKGAILAYQTAYLFKKSNHHSPFLHMSGARLINDLDTEPIEGQLLQPWDQLSGSEKVIHVIKKTSSVAAGCVTSGLSVGVFFVQFLDWWYSGETNHAPITALPVPDPPNKEDEDEDTFHFSVCPVCHRTRSNDTALSVSGSRQAPSHPFSLQPDGSLVTNSSLKYFVGDLFVVKHQSSESCSVSSPNLTPIHIEVIPSRDVLRFQRNGYRGLIPARPVYGTLVEGISDLYAVSDAGHENNVEYKIVGSDNFFLQTFSKEGHIQLAVYVKRPLSQTKQSEKFMIIAMNANGQEGYTHIEVKTIASIDHYAVAKIDDSNLYFKPTYNEHKSRHRRQTAVDVILPDKTVQETATGTLFSVQNATQDNDNYRYTLKSSTYQNAFAVDSVSGGVSVVAGFKLDYETFVPLNNGSARIELTITVTDSSKAENSSEYVVKTLLQPVILSDVNDESPVFTNEFFPYYAVVSLNAAANSLVYSITASDPDRDAQLSLSHEFDGNAGDFFDVTFNNAVADIKRKGQQPFTQDQVLRITIKATDTAGASSQVTSAVVEVKVGTRRPQFSKENGYKFQFQEDNAVNQKITTPQNRIKVKSFQPNSISLAVLDEFSQVSQMFEARVSDSSVGGVYNADLHVKQVVDYETNPQIYSLTIRATEGITARDSDLNTKMSFSVNNDHFRVVPLNPENTTSPYTANIVVNKILDYDRLPVKLYGFDIYATDDGDIPRSGSATVQIFMTNVNDESPEFPADMQSGLRYDAAVGSDVYLAKATDADGDRITYSFLETYQKFRLDTSTGSVTLRETIASTQSSITQFEYQLKVIAVDDGSCCGSITTRSSTGTLTVNILTDNENRPRFPDCQSLTPHIEEEQADAFIVKVTALDSDFGRNGDVTYSLREGTASQFRINSTTGDLYTRIAIDRETLGSTKIAVNIIGTDGGGLNGTCPLLIQVDDINDNPPTFTESEFVFPVLKTALPGTVAGLVEAKDIDIGVNGQIVYSFTDNPGGYFRFDDSGQYIGSFKVNQSDPALSSSATVVINLITDADAQPPKWLGADSSFQVSVPENHIKANALINFAANSSSAMPTLSFGVTDSFDKLFYTFAQTSNGRIQAGSLRHLYDFDYEKVTQYIVRLRATDVENQQAIKISTVTITDVNDNQPRFLGINPDNSFLELRIQEGDYTNAPQDGELVDTINAVDDDGTAPNNQIQEYRITSDDSGFFQIDATSGRLTTRANIDREQNEVYTIQVEAVDAAPSSFLPNGQHNTGQVTVKVIIGDENDNAPYFDKSVYTFDANEDMQIGTVVARVSAKDLDSDSVMTYRILDPNSGKPLPFSVIPQTGDITVAGDLDYDEGERRYVFAIEVFDLKFTGRTNVTINIMDVNDNPPVVQSYTFDNITENDLSVVGQTLVKVHATDKDNNGVNSFFFDLKFTDDIGPQYFEIGQDTGDLKIKKALDRDYPNGLAEFKFTVEVSDAPANQRPLIGYGDVTVKPIDVNDNAPVFLDQYMQLSVQEEQDPVVQVGKVTVLDYDDPNLDNSKFDLSLLGQTPDSTNPHFELRIQDVSAISRLDRETQDKYYLSLQAVDKGNPSMTGTGTLTITVTDINDNAPFFNQSYKFVFSENQRDEFGRIQAYDADIGVNAELTYSLDEDSFKYFKMMQDREENQGVLTIFQAVDYDDLTNLQRNFNLTAYVVDSNPAHRAQTYIEIEVTDYNDEVPKFVEPQKSVTLREDVEVGKSIAHFNATDRDVNPDFSHFEYYIAQASDRSNRFRINQDGEVFIRNPLDFETHQVHIVHILAIDNINAYPQNTGTATLTVSVLDVNDNYPDFAQTYTPSLMENKEYNANQLLVFSAIDADGPGNGSPFSFELECSAVGASPQCDCSRQGANCRDNEKENRFTLSMTAISATITVTGTFDRENEKVVRLPVKMCDVAGMNRQDQQCGIRFLDVDITDENDNINHDGNQFITVYNYKGLFGNIVIGTVDDFDLDDNDNDKVFSLQNEAVSGKFVMIDPTTGVSPSDFLHQPFLPGSTTNYRDSMYIKFRKLLAVKLYGSSSGTDVEKVQIVSVMGNSSHTDVRFSAHGSPWYQSSRMDGIVTANKQEFQDTLTNEDLTNTGEIDMVPIDMCRFETCEGGCFNKLVVNDNPVLVKSGGMSYVGVDTDVQGRCGCRSKDFSGGVECTLGYCYHGGTCLKDSWGKVGCTCPEGFEGPRCQKLRQSFNGTGYALYRQLEQCEESRTSIQILTSKATQLILYNGPIADLEPIDPTDFILLELVDGFPKLRINHGTGEVALNLTGSSKKRLNDNTWHTIDIHRNKKYVRMVVDHCVDSTMVNGVEDRSGCEASGYTRGENIYVNVVQVLQLGGRMTQPSYPANVITEKFNGCMRNLIHNAEIYDLSTGGQFIGSQDGCPREDEACGTAGCGEGQCQVTGVVGGQLKGTCICNQGWRKSTSDLCDTMVSECSLMTESFMDWKLKNTFKAALNSKEMTISFHIRTRDTDGLVYSVVGGRLQVVYNLGDGEVTLRLSEVEVNNGQYHLVKLERYGKEFMLRLDGGERQFYTETIGPTNGMKEFRTRQDQIYAGATVSYTSGSPVFTSDDFSSSCMKDIRYDNGWFPVTNEEEGLSPAAEIVSIVNTEANCSRNDCPVGKCTPPLICVPLWEDFACSCPEHYIKSGANCEEIDYCADNPCFGGTCTNNVPPGLNEEPYMCTCTGEWYGSLCQCHPSLESGGVQCNKETEEKAVVGMAGGIIAAIILGILFAIVAVILIIYLLTCRKKGEEKGEPFEDDFDDDIRENIMYYDEEGAGEEDQTRYDLSRLRKPDTGDHPAIWPDVRKDSVKPLGNADRPDIGDFIGDRLNNADDDPSSPPYDVPHNFDYEGGNSDAGSLSSLNTSSSGSQDYDYLNEWGPKFARLADMYNNYDDAE</sequence>
<dbReference type="Pfam" id="PF01049">
    <property type="entry name" value="CADH_Y-type_LIR"/>
    <property type="match status" value="1"/>
</dbReference>
<dbReference type="InterPro" id="IPR001791">
    <property type="entry name" value="Laminin_G"/>
</dbReference>
<dbReference type="Pfam" id="PF00028">
    <property type="entry name" value="Cadherin"/>
    <property type="match status" value="6"/>
</dbReference>
<feature type="domain" description="Cadherin" evidence="26">
    <location>
        <begin position="980"/>
        <end position="1073"/>
    </location>
</feature>
<dbReference type="InterPro" id="IPR056370">
    <property type="entry name" value="Shg-like_Ig-like"/>
</dbReference>
<comment type="pathway">
    <text evidence="3">Protein modification; protein ubiquitination.</text>
</comment>
<feature type="domain" description="Cadherin" evidence="26">
    <location>
        <begin position="1074"/>
        <end position="1271"/>
    </location>
</feature>
<dbReference type="PRINTS" id="PR00205">
    <property type="entry name" value="CADHERIN"/>
</dbReference>
<dbReference type="PROSITE" id="PS50026">
    <property type="entry name" value="EGF_3"/>
    <property type="match status" value="2"/>
</dbReference>
<organism evidence="27 28">
    <name type="scientific">Mya arenaria</name>
    <name type="common">Soft-shell clam</name>
    <dbReference type="NCBI Taxonomy" id="6604"/>
    <lineage>
        <taxon>Eukaryota</taxon>
        <taxon>Metazoa</taxon>
        <taxon>Spiralia</taxon>
        <taxon>Lophotrochozoa</taxon>
        <taxon>Mollusca</taxon>
        <taxon>Bivalvia</taxon>
        <taxon>Autobranchia</taxon>
        <taxon>Heteroconchia</taxon>
        <taxon>Euheterodonta</taxon>
        <taxon>Imparidentia</taxon>
        <taxon>Neoheterodontei</taxon>
        <taxon>Myida</taxon>
        <taxon>Myoidea</taxon>
        <taxon>Myidae</taxon>
        <taxon>Mya</taxon>
    </lineage>
</organism>
<evidence type="ECO:0000259" key="26">
    <source>
        <dbReference type="PROSITE" id="PS50268"/>
    </source>
</evidence>
<evidence type="ECO:0000256" key="13">
    <source>
        <dbReference type="ARBA" id="ARBA00022927"/>
    </source>
</evidence>
<evidence type="ECO:0000256" key="3">
    <source>
        <dbReference type="ARBA" id="ARBA00004906"/>
    </source>
</evidence>
<keyword evidence="13" id="KW-0653">Protein transport</keyword>
<reference evidence="27" key="1">
    <citation type="submission" date="2022-11" db="EMBL/GenBank/DDBJ databases">
        <title>Centuries of genome instability and evolution in soft-shell clam transmissible cancer (bioRxiv).</title>
        <authorList>
            <person name="Hart S.F.M."/>
            <person name="Yonemitsu M.A."/>
            <person name="Giersch R.M."/>
            <person name="Beal B.F."/>
            <person name="Arriagada G."/>
            <person name="Davis B.W."/>
            <person name="Ostrander E.A."/>
            <person name="Goff S.P."/>
            <person name="Metzger M.J."/>
        </authorList>
    </citation>
    <scope>NUCLEOTIDE SEQUENCE</scope>
    <source>
        <strain evidence="27">MELC-2E11</strain>
        <tissue evidence="27">Siphon/mantle</tissue>
    </source>
</reference>
<feature type="disulfide bond" evidence="19">
    <location>
        <begin position="2307"/>
        <end position="2316"/>
    </location>
</feature>
<evidence type="ECO:0000256" key="16">
    <source>
        <dbReference type="ARBA" id="ARBA00023140"/>
    </source>
</evidence>
<dbReference type="SUPFAM" id="SSF49899">
    <property type="entry name" value="Concanavalin A-like lectins/glucanases"/>
    <property type="match status" value="2"/>
</dbReference>
<evidence type="ECO:0000256" key="1">
    <source>
        <dbReference type="ARBA" id="ARBA00004167"/>
    </source>
</evidence>
<dbReference type="InterPro" id="IPR015919">
    <property type="entry name" value="Cadherin-like_sf"/>
</dbReference>
<dbReference type="CDD" id="cd00110">
    <property type="entry name" value="LamG"/>
    <property type="match status" value="2"/>
</dbReference>
<dbReference type="CDD" id="cd11304">
    <property type="entry name" value="Cadherin_repeat"/>
    <property type="match status" value="14"/>
</dbReference>
<evidence type="ECO:0000256" key="10">
    <source>
        <dbReference type="ARBA" id="ARBA00022771"/>
    </source>
</evidence>
<feature type="domain" description="Cadherin" evidence="26">
    <location>
        <begin position="455"/>
        <end position="573"/>
    </location>
</feature>
<evidence type="ECO:0000256" key="12">
    <source>
        <dbReference type="ARBA" id="ARBA00022837"/>
    </source>
</evidence>
<keyword evidence="12 18" id="KW-0106">Calcium</keyword>
<dbReference type="Pfam" id="PF04757">
    <property type="entry name" value="Pex2_Pex12"/>
    <property type="match status" value="1"/>
</dbReference>
<evidence type="ECO:0000256" key="11">
    <source>
        <dbReference type="ARBA" id="ARBA00022833"/>
    </source>
</evidence>
<feature type="domain" description="Cadherin" evidence="26">
    <location>
        <begin position="1395"/>
        <end position="1497"/>
    </location>
</feature>
<evidence type="ECO:0000259" key="24">
    <source>
        <dbReference type="PROSITE" id="PS50025"/>
    </source>
</evidence>
<dbReference type="Gene3D" id="4.10.900.10">
    <property type="entry name" value="TCF3-CBD (Catenin binding domain)"/>
    <property type="match status" value="1"/>
</dbReference>
<dbReference type="EMBL" id="CP111015">
    <property type="protein sequence ID" value="WAR03653.1"/>
    <property type="molecule type" value="Genomic_DNA"/>
</dbReference>
<evidence type="ECO:0000256" key="20">
    <source>
        <dbReference type="RuleBase" id="RU003318"/>
    </source>
</evidence>
<dbReference type="SMART" id="SM00181">
    <property type="entry name" value="EGF"/>
    <property type="match status" value="4"/>
</dbReference>
<dbReference type="PANTHER" id="PTHR24027:SF422">
    <property type="entry name" value="CADHERIN DOMAIN-CONTAINING PROTEIN"/>
    <property type="match status" value="1"/>
</dbReference>
<evidence type="ECO:0000313" key="27">
    <source>
        <dbReference type="EMBL" id="WAR03653.1"/>
    </source>
</evidence>
<comment type="subcellular location">
    <subcellularLocation>
        <location evidence="20">Cell membrane</location>
        <topology evidence="20">Single-pass type I membrane protein</topology>
    </subcellularLocation>
    <subcellularLocation>
        <location evidence="1">Membrane</location>
        <topology evidence="1">Single-pass membrane protein</topology>
    </subcellularLocation>
    <subcellularLocation>
        <location evidence="2">Peroxisome membrane</location>
        <topology evidence="2">Multi-pass membrane protein</topology>
    </subcellularLocation>
</comment>
<feature type="domain" description="EGF-like" evidence="25">
    <location>
        <begin position="2280"/>
        <end position="2317"/>
    </location>
</feature>
<dbReference type="PROSITE" id="PS00022">
    <property type="entry name" value="EGF_1"/>
    <property type="match status" value="2"/>
</dbReference>
<evidence type="ECO:0000313" key="28">
    <source>
        <dbReference type="Proteomes" id="UP001164746"/>
    </source>
</evidence>
<dbReference type="SMART" id="SM00282">
    <property type="entry name" value="LamG"/>
    <property type="match status" value="2"/>
</dbReference>
<keyword evidence="6 20" id="KW-0812">Transmembrane</keyword>
<evidence type="ECO:0000256" key="23">
    <source>
        <dbReference type="SAM" id="Phobius"/>
    </source>
</evidence>
<evidence type="ECO:0000256" key="17">
    <source>
        <dbReference type="ARBA" id="ARBA00023157"/>
    </source>
</evidence>
<evidence type="ECO:0000256" key="22">
    <source>
        <dbReference type="SAM" id="MobiDB-lite"/>
    </source>
</evidence>
<dbReference type="InterPro" id="IPR000742">
    <property type="entry name" value="EGF"/>
</dbReference>
<dbReference type="Proteomes" id="UP001164746">
    <property type="component" value="Chromosome 4"/>
</dbReference>
<proteinExistence type="inferred from homology"/>
<feature type="domain" description="Cadherin" evidence="26">
    <location>
        <begin position="1514"/>
        <end position="1610"/>
    </location>
</feature>
<evidence type="ECO:0000256" key="21">
    <source>
        <dbReference type="RuleBase" id="RU004357"/>
    </source>
</evidence>
<dbReference type="PROSITE" id="PS50025">
    <property type="entry name" value="LAM_G_DOMAIN"/>
    <property type="match status" value="2"/>
</dbReference>
<evidence type="ECO:0000256" key="6">
    <source>
        <dbReference type="ARBA" id="ARBA00022692"/>
    </source>
</evidence>
<feature type="domain" description="Cadherin" evidence="26">
    <location>
        <begin position="1611"/>
        <end position="1718"/>
    </location>
</feature>
<feature type="compositionally biased region" description="Low complexity" evidence="22">
    <location>
        <begin position="2983"/>
        <end position="2997"/>
    </location>
</feature>
<dbReference type="PROSITE" id="PS01186">
    <property type="entry name" value="EGF_2"/>
    <property type="match status" value="1"/>
</dbReference>
<feature type="compositionally biased region" description="Basic and acidic residues" evidence="22">
    <location>
        <begin position="2909"/>
        <end position="2925"/>
    </location>
</feature>
<dbReference type="InterPro" id="IPR000233">
    <property type="entry name" value="Cadherin_Y-type_LIR"/>
</dbReference>
<evidence type="ECO:0000256" key="15">
    <source>
        <dbReference type="ARBA" id="ARBA00023136"/>
    </source>
</evidence>
<dbReference type="PROSITE" id="PS50268">
    <property type="entry name" value="CADHERIN_2"/>
    <property type="match status" value="13"/>
</dbReference>
<feature type="domain" description="Laminin G" evidence="24">
    <location>
        <begin position="2550"/>
        <end position="2741"/>
    </location>
</feature>
<keyword evidence="10" id="KW-0863">Zinc-finger</keyword>
<keyword evidence="19" id="KW-0245">EGF-like domain</keyword>
<feature type="domain" description="EGF-like" evidence="25">
    <location>
        <begin position="2781"/>
        <end position="2822"/>
    </location>
</feature>
<keyword evidence="5" id="KW-0813">Transport</keyword>
<evidence type="ECO:0000256" key="5">
    <source>
        <dbReference type="ARBA" id="ARBA00022448"/>
    </source>
</evidence>
<accession>A0ABY7E4C1</accession>
<dbReference type="PANTHER" id="PTHR24027">
    <property type="entry name" value="CADHERIN-23"/>
    <property type="match status" value="1"/>
</dbReference>
<feature type="domain" description="Cadherin" evidence="26">
    <location>
        <begin position="576"/>
        <end position="679"/>
    </location>
</feature>
<dbReference type="Pfam" id="PF02210">
    <property type="entry name" value="Laminin_G_2"/>
    <property type="match status" value="2"/>
</dbReference>
<dbReference type="InterPro" id="IPR006845">
    <property type="entry name" value="Pex_N"/>
</dbReference>
<dbReference type="Pfam" id="PF24811">
    <property type="entry name" value="Ig_Shg"/>
    <property type="match status" value="1"/>
</dbReference>
<dbReference type="Gene3D" id="2.60.120.200">
    <property type="match status" value="2"/>
</dbReference>
<feature type="domain" description="Laminin G" evidence="24">
    <location>
        <begin position="2318"/>
        <end position="2512"/>
    </location>
</feature>
<keyword evidence="8" id="KW-0732">Signal</keyword>
<protein>
    <submittedName>
        <fullName evidence="27">CADN-like protein</fullName>
    </submittedName>
</protein>
<evidence type="ECO:0000259" key="25">
    <source>
        <dbReference type="PROSITE" id="PS50026"/>
    </source>
</evidence>
<gene>
    <name evidence="27" type="ORF">MAR_010211</name>
</gene>
<dbReference type="PROSITE" id="PS00232">
    <property type="entry name" value="CADHERIN_1"/>
    <property type="match status" value="4"/>
</dbReference>
<dbReference type="InterPro" id="IPR002126">
    <property type="entry name" value="Cadherin-like_dom"/>
</dbReference>
<dbReference type="InterPro" id="IPR027397">
    <property type="entry name" value="Catenin-bd_sf"/>
</dbReference>
<evidence type="ECO:0000256" key="14">
    <source>
        <dbReference type="ARBA" id="ARBA00022989"/>
    </source>
</evidence>
<feature type="transmembrane region" description="Helical" evidence="23">
    <location>
        <begin position="2843"/>
        <end position="2872"/>
    </location>
</feature>
<evidence type="ECO:0000256" key="18">
    <source>
        <dbReference type="PROSITE-ProRule" id="PRU00043"/>
    </source>
</evidence>
<dbReference type="InterPro" id="IPR013320">
    <property type="entry name" value="ConA-like_dom_sf"/>
</dbReference>
<feature type="disulfide bond" evidence="19">
    <location>
        <begin position="2785"/>
        <end position="2795"/>
    </location>
</feature>
<feature type="domain" description="Cadherin" evidence="26">
    <location>
        <begin position="1297"/>
        <end position="1394"/>
    </location>
</feature>
<feature type="domain" description="Cadherin" evidence="26">
    <location>
        <begin position="1718"/>
        <end position="1826"/>
    </location>
</feature>
<dbReference type="Gene3D" id="2.10.25.10">
    <property type="entry name" value="Laminin"/>
    <property type="match status" value="2"/>
</dbReference>
<dbReference type="SMART" id="SM00112">
    <property type="entry name" value="CA"/>
    <property type="match status" value="12"/>
</dbReference>
<feature type="region of interest" description="Disordered" evidence="22">
    <location>
        <begin position="2900"/>
        <end position="3001"/>
    </location>
</feature>
<dbReference type="InterPro" id="IPR020894">
    <property type="entry name" value="Cadherin_CS"/>
</dbReference>
<keyword evidence="14 23" id="KW-1133">Transmembrane helix</keyword>
<feature type="domain" description="Cadherin" evidence="26">
    <location>
        <begin position="773"/>
        <end position="861"/>
    </location>
</feature>